<proteinExistence type="predicted"/>
<name>A0A6A3ADV0_HIBSY</name>
<dbReference type="GO" id="GO:0004497">
    <property type="term" value="F:monooxygenase activity"/>
    <property type="evidence" value="ECO:0007669"/>
    <property type="project" value="UniProtKB-KW"/>
</dbReference>
<dbReference type="Proteomes" id="UP000436088">
    <property type="component" value="Unassembled WGS sequence"/>
</dbReference>
<evidence type="ECO:0000313" key="1">
    <source>
        <dbReference type="EMBL" id="KAE8702246.1"/>
    </source>
</evidence>
<dbReference type="AlphaFoldDB" id="A0A6A3ADV0"/>
<evidence type="ECO:0000313" key="2">
    <source>
        <dbReference type="Proteomes" id="UP000436088"/>
    </source>
</evidence>
<sequence length="230" mass="25685">MFNYGSTGSFTDSFSGKQRFGAGRWKRMKWVGENCSDKESMQEVQGYNSKDKYLSRFSELMVHKPGEGFLLGLLATTLAQLVSYSSCLISTVPAEFYDKVEEGELKLKKAPSFSFCDNGVLVEGDNVPIEADLVILATGFKSEQKLEDIFISQIFKDYITGSPDAALPLYRSVGHNNMLIQATIKRSAFSKDTTSSRTGILGEYFEYTFVGDEMQMDSRTSGRDIQAIKH</sequence>
<comment type="caution">
    <text evidence="1">The sequence shown here is derived from an EMBL/GenBank/DDBJ whole genome shotgun (WGS) entry which is preliminary data.</text>
</comment>
<gene>
    <name evidence="1" type="ORF">F3Y22_tig00110485pilonHSYRG00125</name>
</gene>
<keyword evidence="1" id="KW-0503">Monooxygenase</keyword>
<protein>
    <submittedName>
        <fullName evidence="1">Flavin-dependent monooxygenase 1</fullName>
    </submittedName>
</protein>
<accession>A0A6A3ADV0</accession>
<reference evidence="1" key="1">
    <citation type="submission" date="2019-09" db="EMBL/GenBank/DDBJ databases">
        <title>Draft genome information of white flower Hibiscus syriacus.</title>
        <authorList>
            <person name="Kim Y.-M."/>
        </authorList>
    </citation>
    <scope>NUCLEOTIDE SEQUENCE [LARGE SCALE GENOMIC DNA]</scope>
    <source>
        <strain evidence="1">YM2019G1</strain>
    </source>
</reference>
<keyword evidence="1" id="KW-0560">Oxidoreductase</keyword>
<organism evidence="1 2">
    <name type="scientific">Hibiscus syriacus</name>
    <name type="common">Rose of Sharon</name>
    <dbReference type="NCBI Taxonomy" id="106335"/>
    <lineage>
        <taxon>Eukaryota</taxon>
        <taxon>Viridiplantae</taxon>
        <taxon>Streptophyta</taxon>
        <taxon>Embryophyta</taxon>
        <taxon>Tracheophyta</taxon>
        <taxon>Spermatophyta</taxon>
        <taxon>Magnoliopsida</taxon>
        <taxon>eudicotyledons</taxon>
        <taxon>Gunneridae</taxon>
        <taxon>Pentapetalae</taxon>
        <taxon>rosids</taxon>
        <taxon>malvids</taxon>
        <taxon>Malvales</taxon>
        <taxon>Malvaceae</taxon>
        <taxon>Malvoideae</taxon>
        <taxon>Hibiscus</taxon>
    </lineage>
</organism>
<keyword evidence="2" id="KW-1185">Reference proteome</keyword>
<dbReference type="EMBL" id="VEPZ02001009">
    <property type="protein sequence ID" value="KAE8702246.1"/>
    <property type="molecule type" value="Genomic_DNA"/>
</dbReference>